<dbReference type="AlphaFoldDB" id="A0A1J5PNH9"/>
<name>A0A1J5PNH9_9ZZZZ</name>
<gene>
    <name evidence="1" type="ORF">GALL_490890</name>
</gene>
<evidence type="ECO:0000313" key="1">
    <source>
        <dbReference type="EMBL" id="OIQ69311.1"/>
    </source>
</evidence>
<reference evidence="1" key="1">
    <citation type="submission" date="2016-10" db="EMBL/GenBank/DDBJ databases">
        <title>Sequence of Gallionella enrichment culture.</title>
        <authorList>
            <person name="Poehlein A."/>
            <person name="Muehling M."/>
            <person name="Daniel R."/>
        </authorList>
    </citation>
    <scope>NUCLEOTIDE SEQUENCE</scope>
</reference>
<sequence length="43" mass="4965">MTLLSLCTRKLDNFSRLIIFVDNMIFKDQVCTALYSVILNPLT</sequence>
<accession>A0A1J5PNH9</accession>
<dbReference type="EMBL" id="MLJW01004799">
    <property type="protein sequence ID" value="OIQ69311.1"/>
    <property type="molecule type" value="Genomic_DNA"/>
</dbReference>
<comment type="caution">
    <text evidence="1">The sequence shown here is derived from an EMBL/GenBank/DDBJ whole genome shotgun (WGS) entry which is preliminary data.</text>
</comment>
<protein>
    <submittedName>
        <fullName evidence="1">Uncharacterized protein</fullName>
    </submittedName>
</protein>
<proteinExistence type="predicted"/>
<organism evidence="1">
    <name type="scientific">mine drainage metagenome</name>
    <dbReference type="NCBI Taxonomy" id="410659"/>
    <lineage>
        <taxon>unclassified sequences</taxon>
        <taxon>metagenomes</taxon>
        <taxon>ecological metagenomes</taxon>
    </lineage>
</organism>